<evidence type="ECO:0000313" key="7">
    <source>
        <dbReference type="EMBL" id="KAA5542696.1"/>
    </source>
</evidence>
<dbReference type="RefSeq" id="WP_150077113.1">
    <property type="nucleotide sequence ID" value="NZ_VWOX01000007.1"/>
</dbReference>
<dbReference type="SUPFAM" id="SSF88659">
    <property type="entry name" value="Sigma3 and sigma4 domains of RNA polymerase sigma factors"/>
    <property type="match status" value="1"/>
</dbReference>
<keyword evidence="5" id="KW-0804">Transcription</keyword>
<organism evidence="7 8">
    <name type="scientific">Roseiconus nitratireducens</name>
    <dbReference type="NCBI Taxonomy" id="2605748"/>
    <lineage>
        <taxon>Bacteria</taxon>
        <taxon>Pseudomonadati</taxon>
        <taxon>Planctomycetota</taxon>
        <taxon>Planctomycetia</taxon>
        <taxon>Pirellulales</taxon>
        <taxon>Pirellulaceae</taxon>
        <taxon>Roseiconus</taxon>
    </lineage>
</organism>
<accession>A0A5M6D7R4</accession>
<keyword evidence="2" id="KW-0805">Transcription regulation</keyword>
<keyword evidence="4" id="KW-0238">DNA-binding</keyword>
<comment type="caution">
    <text evidence="7">The sequence shown here is derived from an EMBL/GenBank/DDBJ whole genome shotgun (WGS) entry which is preliminary data.</text>
</comment>
<dbReference type="InterPro" id="IPR007627">
    <property type="entry name" value="RNA_pol_sigma70_r2"/>
</dbReference>
<evidence type="ECO:0000256" key="3">
    <source>
        <dbReference type="ARBA" id="ARBA00023082"/>
    </source>
</evidence>
<reference evidence="7 8" key="1">
    <citation type="submission" date="2019-08" db="EMBL/GenBank/DDBJ databases">
        <authorList>
            <person name="Dhanesh K."/>
            <person name="Kumar G."/>
            <person name="Sasikala C."/>
            <person name="Venkata Ramana C."/>
        </authorList>
    </citation>
    <scope>NUCLEOTIDE SEQUENCE [LARGE SCALE GENOMIC DNA]</scope>
    <source>
        <strain evidence="7 8">JC645</strain>
    </source>
</reference>
<evidence type="ECO:0000259" key="6">
    <source>
        <dbReference type="Pfam" id="PF04542"/>
    </source>
</evidence>
<dbReference type="Pfam" id="PF04542">
    <property type="entry name" value="Sigma70_r2"/>
    <property type="match status" value="1"/>
</dbReference>
<evidence type="ECO:0000313" key="8">
    <source>
        <dbReference type="Proteomes" id="UP000324479"/>
    </source>
</evidence>
<sequence length="197" mass="22380">MHGPETRPTLIGRLADPACEQAWAEFVRLYHDVIYRVARARRLQHADAEDVTQEVFSIVARKVADFDPDSCGSFRGWLRKLARDTAIDRLRRPAVDVGSGDSAVRQKLSEIAADVATATLWDAEVKREQLRLACDRIRDQFSEGTWQSFWLTAIKQQSIAEVAQQLGRSEGSVRVARCRVMAKLKTEVRRDDRENSL</sequence>
<dbReference type="GO" id="GO:0016987">
    <property type="term" value="F:sigma factor activity"/>
    <property type="evidence" value="ECO:0007669"/>
    <property type="project" value="UniProtKB-KW"/>
</dbReference>
<dbReference type="InterPro" id="IPR014284">
    <property type="entry name" value="RNA_pol_sigma-70_dom"/>
</dbReference>
<protein>
    <submittedName>
        <fullName evidence="7">Sigma-70 family RNA polymerase sigma factor</fullName>
    </submittedName>
</protein>
<dbReference type="InterPro" id="IPR039425">
    <property type="entry name" value="RNA_pol_sigma-70-like"/>
</dbReference>
<dbReference type="GO" id="GO:0006352">
    <property type="term" value="P:DNA-templated transcription initiation"/>
    <property type="evidence" value="ECO:0007669"/>
    <property type="project" value="InterPro"/>
</dbReference>
<dbReference type="NCBIfam" id="TIGR02937">
    <property type="entry name" value="sigma70-ECF"/>
    <property type="match status" value="1"/>
</dbReference>
<dbReference type="Gene3D" id="1.10.1740.10">
    <property type="match status" value="1"/>
</dbReference>
<dbReference type="Gene3D" id="1.10.10.10">
    <property type="entry name" value="Winged helix-like DNA-binding domain superfamily/Winged helix DNA-binding domain"/>
    <property type="match status" value="1"/>
</dbReference>
<dbReference type="InterPro" id="IPR013324">
    <property type="entry name" value="RNA_pol_sigma_r3/r4-like"/>
</dbReference>
<evidence type="ECO:0000256" key="4">
    <source>
        <dbReference type="ARBA" id="ARBA00023125"/>
    </source>
</evidence>
<evidence type="ECO:0000256" key="5">
    <source>
        <dbReference type="ARBA" id="ARBA00023163"/>
    </source>
</evidence>
<dbReference type="InterPro" id="IPR036388">
    <property type="entry name" value="WH-like_DNA-bd_sf"/>
</dbReference>
<dbReference type="PANTHER" id="PTHR43133:SF8">
    <property type="entry name" value="RNA POLYMERASE SIGMA FACTOR HI_1459-RELATED"/>
    <property type="match status" value="1"/>
</dbReference>
<dbReference type="SUPFAM" id="SSF88946">
    <property type="entry name" value="Sigma2 domain of RNA polymerase sigma factors"/>
    <property type="match status" value="1"/>
</dbReference>
<keyword evidence="8" id="KW-1185">Reference proteome</keyword>
<evidence type="ECO:0000256" key="2">
    <source>
        <dbReference type="ARBA" id="ARBA00023015"/>
    </source>
</evidence>
<dbReference type="PANTHER" id="PTHR43133">
    <property type="entry name" value="RNA POLYMERASE ECF-TYPE SIGMA FACTO"/>
    <property type="match status" value="1"/>
</dbReference>
<dbReference type="GO" id="GO:0003677">
    <property type="term" value="F:DNA binding"/>
    <property type="evidence" value="ECO:0007669"/>
    <property type="project" value="UniProtKB-KW"/>
</dbReference>
<feature type="domain" description="RNA polymerase sigma-70 region 2" evidence="6">
    <location>
        <begin position="27"/>
        <end position="92"/>
    </location>
</feature>
<gene>
    <name evidence="7" type="ORF">FYK55_14290</name>
</gene>
<name>A0A5M6D7R4_9BACT</name>
<evidence type="ECO:0000256" key="1">
    <source>
        <dbReference type="ARBA" id="ARBA00010641"/>
    </source>
</evidence>
<dbReference type="EMBL" id="VWOX01000007">
    <property type="protein sequence ID" value="KAA5542696.1"/>
    <property type="molecule type" value="Genomic_DNA"/>
</dbReference>
<dbReference type="Proteomes" id="UP000324479">
    <property type="component" value="Unassembled WGS sequence"/>
</dbReference>
<proteinExistence type="inferred from homology"/>
<comment type="similarity">
    <text evidence="1">Belongs to the sigma-70 factor family. ECF subfamily.</text>
</comment>
<dbReference type="AlphaFoldDB" id="A0A5M6D7R4"/>
<dbReference type="InterPro" id="IPR013325">
    <property type="entry name" value="RNA_pol_sigma_r2"/>
</dbReference>
<keyword evidence="3" id="KW-0731">Sigma factor</keyword>